<reference evidence="2 3" key="1">
    <citation type="journal article" date="2023" name="Mol. Ecol. Resour.">
        <title>Chromosome-level genome assembly of a triploid poplar Populus alba 'Berolinensis'.</title>
        <authorList>
            <person name="Chen S."/>
            <person name="Yu Y."/>
            <person name="Wang X."/>
            <person name="Wang S."/>
            <person name="Zhang T."/>
            <person name="Zhou Y."/>
            <person name="He R."/>
            <person name="Meng N."/>
            <person name="Wang Y."/>
            <person name="Liu W."/>
            <person name="Liu Z."/>
            <person name="Liu J."/>
            <person name="Guo Q."/>
            <person name="Huang H."/>
            <person name="Sederoff R.R."/>
            <person name="Wang G."/>
            <person name="Qu G."/>
            <person name="Chen S."/>
        </authorList>
    </citation>
    <scope>NUCLEOTIDE SEQUENCE [LARGE SCALE GENOMIC DNA]</scope>
    <source>
        <strain evidence="2">SC-2020</strain>
    </source>
</reference>
<organism evidence="2 3">
    <name type="scientific">Populus alba x Populus x berolinensis</name>
    <dbReference type="NCBI Taxonomy" id="444605"/>
    <lineage>
        <taxon>Eukaryota</taxon>
        <taxon>Viridiplantae</taxon>
        <taxon>Streptophyta</taxon>
        <taxon>Embryophyta</taxon>
        <taxon>Tracheophyta</taxon>
        <taxon>Spermatophyta</taxon>
        <taxon>Magnoliopsida</taxon>
        <taxon>eudicotyledons</taxon>
        <taxon>Gunneridae</taxon>
        <taxon>Pentapetalae</taxon>
        <taxon>rosids</taxon>
        <taxon>fabids</taxon>
        <taxon>Malpighiales</taxon>
        <taxon>Salicaceae</taxon>
        <taxon>Saliceae</taxon>
        <taxon>Populus</taxon>
    </lineage>
</organism>
<name>A0AAD6QZ96_9ROSI</name>
<dbReference type="Pfam" id="PF00390">
    <property type="entry name" value="malic"/>
    <property type="match status" value="1"/>
</dbReference>
<dbReference type="Proteomes" id="UP001164929">
    <property type="component" value="Chromosome 4"/>
</dbReference>
<evidence type="ECO:0000259" key="1">
    <source>
        <dbReference type="Pfam" id="PF00390"/>
    </source>
</evidence>
<dbReference type="GO" id="GO:0004473">
    <property type="term" value="F:malate dehydrogenase (decarboxylating) (NADP+) activity"/>
    <property type="evidence" value="ECO:0007669"/>
    <property type="project" value="TreeGrafter"/>
</dbReference>
<keyword evidence="3" id="KW-1185">Reference proteome</keyword>
<dbReference type="InterPro" id="IPR012301">
    <property type="entry name" value="Malic_N_dom"/>
</dbReference>
<feature type="domain" description="Malic enzyme N-terminal" evidence="1">
    <location>
        <begin position="21"/>
        <end position="61"/>
    </location>
</feature>
<dbReference type="InterPro" id="IPR037062">
    <property type="entry name" value="Malic_N_dom_sf"/>
</dbReference>
<dbReference type="GO" id="GO:0006108">
    <property type="term" value="P:malate metabolic process"/>
    <property type="evidence" value="ECO:0007669"/>
    <property type="project" value="TreeGrafter"/>
</dbReference>
<proteinExistence type="predicted"/>
<dbReference type="AlphaFoldDB" id="A0AAD6QZ96"/>
<protein>
    <recommendedName>
        <fullName evidence="1">Malic enzyme N-terminal domain-containing protein</fullName>
    </recommendedName>
</protein>
<comment type="caution">
    <text evidence="2">The sequence shown here is derived from an EMBL/GenBank/DDBJ whole genome shotgun (WGS) entry which is preliminary data.</text>
</comment>
<dbReference type="GO" id="GO:0009507">
    <property type="term" value="C:chloroplast"/>
    <property type="evidence" value="ECO:0007669"/>
    <property type="project" value="TreeGrafter"/>
</dbReference>
<dbReference type="PANTHER" id="PTHR23406:SF89">
    <property type="entry name" value="NADP-DEPENDENT MALIC ENZYME 1"/>
    <property type="match status" value="1"/>
</dbReference>
<gene>
    <name evidence="2" type="ORF">NC653_010217</name>
</gene>
<evidence type="ECO:0000313" key="3">
    <source>
        <dbReference type="Proteomes" id="UP001164929"/>
    </source>
</evidence>
<dbReference type="PANTHER" id="PTHR23406">
    <property type="entry name" value="MALIC ENZYME-RELATED"/>
    <property type="match status" value="1"/>
</dbReference>
<accession>A0AAD6QZ96</accession>
<dbReference type="InterPro" id="IPR046346">
    <property type="entry name" value="Aminoacid_DH-like_N_sf"/>
</dbReference>
<dbReference type="SUPFAM" id="SSF53223">
    <property type="entry name" value="Aminoacid dehydrogenase-like, N-terminal domain"/>
    <property type="match status" value="1"/>
</dbReference>
<dbReference type="Gene3D" id="3.40.50.10380">
    <property type="entry name" value="Malic enzyme, N-terminal domain"/>
    <property type="match status" value="1"/>
</dbReference>
<sequence length="79" mass="8952">MHHQTHCLSVLEKGWGFRLSAKEERGKILKASKDWAERNIQVIVVTDGECIFGLGGLGCQVLMLINLFTKWMCKPHLIS</sequence>
<dbReference type="EMBL" id="JAQIZT010000004">
    <property type="protein sequence ID" value="KAJ6999446.1"/>
    <property type="molecule type" value="Genomic_DNA"/>
</dbReference>
<evidence type="ECO:0000313" key="2">
    <source>
        <dbReference type="EMBL" id="KAJ6999446.1"/>
    </source>
</evidence>